<evidence type="ECO:0000256" key="2">
    <source>
        <dbReference type="SAM" id="Phobius"/>
    </source>
</evidence>
<feature type="compositionally biased region" description="Pro residues" evidence="1">
    <location>
        <begin position="157"/>
        <end position="166"/>
    </location>
</feature>
<feature type="transmembrane region" description="Helical" evidence="2">
    <location>
        <begin position="25"/>
        <end position="45"/>
    </location>
</feature>
<evidence type="ECO:0000313" key="4">
    <source>
        <dbReference type="Proteomes" id="UP000029964"/>
    </source>
</evidence>
<organism evidence="3 4">
    <name type="scientific">Hapsidospora chrysogenum (strain ATCC 11550 / CBS 779.69 / DSM 880 / IAM 14645 / JCM 23072 / IMI 49137)</name>
    <name type="common">Acremonium chrysogenum</name>
    <dbReference type="NCBI Taxonomy" id="857340"/>
    <lineage>
        <taxon>Eukaryota</taxon>
        <taxon>Fungi</taxon>
        <taxon>Dikarya</taxon>
        <taxon>Ascomycota</taxon>
        <taxon>Pezizomycotina</taxon>
        <taxon>Sordariomycetes</taxon>
        <taxon>Hypocreomycetidae</taxon>
        <taxon>Hypocreales</taxon>
        <taxon>Bionectriaceae</taxon>
        <taxon>Hapsidospora</taxon>
    </lineage>
</organism>
<keyword evidence="2" id="KW-0812">Transmembrane</keyword>
<dbReference type="HOGENOM" id="CLU_067853_0_0_1"/>
<dbReference type="AlphaFoldDB" id="A0A086TB66"/>
<feature type="region of interest" description="Disordered" evidence="1">
    <location>
        <begin position="150"/>
        <end position="208"/>
    </location>
</feature>
<feature type="region of interest" description="Disordered" evidence="1">
    <location>
        <begin position="1"/>
        <end position="22"/>
    </location>
</feature>
<proteinExistence type="predicted"/>
<evidence type="ECO:0000256" key="1">
    <source>
        <dbReference type="SAM" id="MobiDB-lite"/>
    </source>
</evidence>
<reference evidence="4" key="1">
    <citation type="journal article" date="2014" name="Genome Announc.">
        <title>Genome sequence and annotation of Acremonium chrysogenum, producer of the beta-lactam antibiotic cephalosporin C.</title>
        <authorList>
            <person name="Terfehr D."/>
            <person name="Dahlmann T.A."/>
            <person name="Specht T."/>
            <person name="Zadra I."/>
            <person name="Kuernsteiner H."/>
            <person name="Kueck U."/>
        </authorList>
    </citation>
    <scope>NUCLEOTIDE SEQUENCE [LARGE SCALE GENOMIC DNA]</scope>
    <source>
        <strain evidence="4">ATCC 11550 / CBS 779.69 / DSM 880 / IAM 14645 / JCM 23072 / IMI 49137</strain>
    </source>
</reference>
<feature type="compositionally biased region" description="Polar residues" evidence="1">
    <location>
        <begin position="1"/>
        <end position="13"/>
    </location>
</feature>
<feature type="region of interest" description="Disordered" evidence="1">
    <location>
        <begin position="81"/>
        <end position="104"/>
    </location>
</feature>
<keyword evidence="2" id="KW-0472">Membrane</keyword>
<gene>
    <name evidence="3" type="ORF">ACRE_025070</name>
</gene>
<accession>A0A086TB66</accession>
<feature type="region of interest" description="Disordered" evidence="1">
    <location>
        <begin position="117"/>
        <end position="137"/>
    </location>
</feature>
<comment type="caution">
    <text evidence="3">The sequence shown here is derived from an EMBL/GenBank/DDBJ whole genome shotgun (WGS) entry which is preliminary data.</text>
</comment>
<keyword evidence="2" id="KW-1133">Transmembrane helix</keyword>
<protein>
    <submittedName>
        <fullName evidence="3">Uncharacterized protein</fullName>
    </submittedName>
</protein>
<dbReference type="EMBL" id="JPKY01000017">
    <property type="protein sequence ID" value="KFH46598.1"/>
    <property type="molecule type" value="Genomic_DNA"/>
</dbReference>
<dbReference type="Proteomes" id="UP000029964">
    <property type="component" value="Unassembled WGS sequence"/>
</dbReference>
<dbReference type="OrthoDB" id="5235700at2759"/>
<keyword evidence="4" id="KW-1185">Reference proteome</keyword>
<evidence type="ECO:0000313" key="3">
    <source>
        <dbReference type="EMBL" id="KFH46598.1"/>
    </source>
</evidence>
<dbReference type="STRING" id="857340.A0A086TB66"/>
<name>A0A086TB66_HAPC1</name>
<sequence length="333" mass="36016">MPVATSTTTNGQGPDNYLRGQPPPWTAVQGGLSIFAVAVILRFCIRRLRSWRARSGNHSACRNPRRKPLVWQEALEKNRSLPADEQDQNHQYSHQHPPGIMPEKHRTLESPGGDGLRGHHVSFGSNQPPLSGDALHTGPRYGYNSAHGRVSRNLMSRPPPAPPLTPPELSSTVFTLEGRPPSEHSLIHQPNPDYTSSSTTSLGPPPGAVAIASHPRRLSYNKTVPIGIPVSRQSSASESDLFASPSSYPPTSLLLPPAPPTSKAWPEFNGHSPTQREIEMHGEIVGVLDENGAGWSRHTRVYGGGVCLACAAAGRQHGESGFYGPNVLPEEMR</sequence>